<gene>
    <name evidence="5" type="ORF">C8D93_10995</name>
</gene>
<keyword evidence="6" id="KW-1185">Reference proteome</keyword>
<dbReference type="Pfam" id="PF01967">
    <property type="entry name" value="MoaC"/>
    <property type="match status" value="1"/>
</dbReference>
<dbReference type="GO" id="GO:0006777">
    <property type="term" value="P:Mo-molybdopterin cofactor biosynthetic process"/>
    <property type="evidence" value="ECO:0007669"/>
    <property type="project" value="UniProtKB-KW"/>
</dbReference>
<proteinExistence type="predicted"/>
<dbReference type="UniPathway" id="UPA00344"/>
<dbReference type="InterPro" id="IPR036522">
    <property type="entry name" value="MoaC_sf"/>
</dbReference>
<dbReference type="Proteomes" id="UP000248330">
    <property type="component" value="Unassembled WGS sequence"/>
</dbReference>
<dbReference type="RefSeq" id="WP_110266102.1">
    <property type="nucleotide sequence ID" value="NZ_CAWNXA010000009.1"/>
</dbReference>
<evidence type="ECO:0000256" key="1">
    <source>
        <dbReference type="ARBA" id="ARBA00005046"/>
    </source>
</evidence>
<dbReference type="SUPFAM" id="SSF55040">
    <property type="entry name" value="Molybdenum cofactor biosynthesis protein C, MoaC"/>
    <property type="match status" value="1"/>
</dbReference>
<evidence type="ECO:0000313" key="6">
    <source>
        <dbReference type="Proteomes" id="UP000248330"/>
    </source>
</evidence>
<protein>
    <submittedName>
        <fullName evidence="5">Cyclic pyranopterin phosphate synthase/cyclic pyranopterin phosphate synthase</fullName>
    </submittedName>
</protein>
<dbReference type="AlphaFoldDB" id="A0A318E8Z5"/>
<organism evidence="5 6">
    <name type="scientific">Sinimarinibacterium flocculans</name>
    <dbReference type="NCBI Taxonomy" id="985250"/>
    <lineage>
        <taxon>Bacteria</taxon>
        <taxon>Pseudomonadati</taxon>
        <taxon>Pseudomonadota</taxon>
        <taxon>Gammaproteobacteria</taxon>
        <taxon>Nevskiales</taxon>
        <taxon>Nevskiaceae</taxon>
        <taxon>Sinimarinibacterium</taxon>
    </lineage>
</organism>
<evidence type="ECO:0000259" key="4">
    <source>
        <dbReference type="Pfam" id="PF01967"/>
    </source>
</evidence>
<feature type="domain" description="Molybdopterin cofactor biosynthesis C (MoaC)" evidence="4">
    <location>
        <begin position="1"/>
        <end position="126"/>
    </location>
</feature>
<comment type="function">
    <text evidence="3">Catalyzes the conversion of (8S)-3',8-cyclo-7,8-dihydroguanosine 5'-triphosphate to cyclic pyranopterin monophosphate (cPMP).</text>
</comment>
<comment type="caution">
    <text evidence="5">The sequence shown here is derived from an EMBL/GenBank/DDBJ whole genome shotgun (WGS) entry which is preliminary data.</text>
</comment>
<evidence type="ECO:0000313" key="5">
    <source>
        <dbReference type="EMBL" id="PXV65716.1"/>
    </source>
</evidence>
<dbReference type="InterPro" id="IPR002820">
    <property type="entry name" value="Mopterin_CF_biosynth-C_dom"/>
</dbReference>
<keyword evidence="2" id="KW-0501">Molybdenum cofactor biosynthesis</keyword>
<reference evidence="5 6" key="1">
    <citation type="submission" date="2018-04" db="EMBL/GenBank/DDBJ databases">
        <title>Genomic Encyclopedia of Type Strains, Phase IV (KMG-IV): sequencing the most valuable type-strain genomes for metagenomic binning, comparative biology and taxonomic classification.</title>
        <authorList>
            <person name="Goeker M."/>
        </authorList>
    </citation>
    <scope>NUCLEOTIDE SEQUENCE [LARGE SCALE GENOMIC DNA]</scope>
    <source>
        <strain evidence="5 6">DSM 104150</strain>
    </source>
</reference>
<evidence type="ECO:0000256" key="3">
    <source>
        <dbReference type="ARBA" id="ARBA00055087"/>
    </source>
</evidence>
<sequence>MRDVAPEPPAPCKARAVGFIRLPPAAIVRVREGGVLEVARHAALAAVARTSELLPYCDTAAVLSADLHTNIFDEGVDLVADVEGPSGAGVDAKALTAVAVAALSLHDLLKTHATSGPPIRIGGIRLSG</sequence>
<dbReference type="Gene3D" id="3.30.70.640">
    <property type="entry name" value="Molybdopterin cofactor biosynthesis C (MoaC) domain"/>
    <property type="match status" value="1"/>
</dbReference>
<accession>A0A318E8Z5</accession>
<evidence type="ECO:0000256" key="2">
    <source>
        <dbReference type="ARBA" id="ARBA00023150"/>
    </source>
</evidence>
<comment type="pathway">
    <text evidence="1">Cofactor biosynthesis; molybdopterin biosynthesis.</text>
</comment>
<name>A0A318E8Z5_9GAMM</name>
<dbReference type="EMBL" id="QICN01000009">
    <property type="protein sequence ID" value="PXV65716.1"/>
    <property type="molecule type" value="Genomic_DNA"/>
</dbReference>